<gene>
    <name evidence="1" type="ORF">Fcan01_20992</name>
</gene>
<name>A0A226DFL4_FOLCA</name>
<reference evidence="1 2" key="1">
    <citation type="submission" date="2015-12" db="EMBL/GenBank/DDBJ databases">
        <title>The genome of Folsomia candida.</title>
        <authorList>
            <person name="Faddeeva A."/>
            <person name="Derks M.F."/>
            <person name="Anvar Y."/>
            <person name="Smit S."/>
            <person name="Van Straalen N."/>
            <person name="Roelofs D."/>
        </authorList>
    </citation>
    <scope>NUCLEOTIDE SEQUENCE [LARGE SCALE GENOMIC DNA]</scope>
    <source>
        <strain evidence="1 2">VU population</strain>
        <tissue evidence="1">Whole body</tissue>
    </source>
</reference>
<proteinExistence type="predicted"/>
<evidence type="ECO:0000313" key="1">
    <source>
        <dbReference type="EMBL" id="OXA44365.1"/>
    </source>
</evidence>
<protein>
    <submittedName>
        <fullName evidence="1">Uncharacterized protein</fullName>
    </submittedName>
</protein>
<keyword evidence="2" id="KW-1185">Reference proteome</keyword>
<evidence type="ECO:0000313" key="2">
    <source>
        <dbReference type="Proteomes" id="UP000198287"/>
    </source>
</evidence>
<comment type="caution">
    <text evidence="1">The sequence shown here is derived from an EMBL/GenBank/DDBJ whole genome shotgun (WGS) entry which is preliminary data.</text>
</comment>
<accession>A0A226DFL4</accession>
<feature type="non-terminal residue" evidence="1">
    <location>
        <position position="1"/>
    </location>
</feature>
<dbReference type="AlphaFoldDB" id="A0A226DFL4"/>
<organism evidence="1 2">
    <name type="scientific">Folsomia candida</name>
    <name type="common">Springtail</name>
    <dbReference type="NCBI Taxonomy" id="158441"/>
    <lineage>
        <taxon>Eukaryota</taxon>
        <taxon>Metazoa</taxon>
        <taxon>Ecdysozoa</taxon>
        <taxon>Arthropoda</taxon>
        <taxon>Hexapoda</taxon>
        <taxon>Collembola</taxon>
        <taxon>Entomobryomorpha</taxon>
        <taxon>Isotomoidea</taxon>
        <taxon>Isotomidae</taxon>
        <taxon>Proisotominae</taxon>
        <taxon>Folsomia</taxon>
    </lineage>
</organism>
<dbReference type="Proteomes" id="UP000198287">
    <property type="component" value="Unassembled WGS sequence"/>
</dbReference>
<dbReference type="EMBL" id="LNIX01000019">
    <property type="protein sequence ID" value="OXA44365.1"/>
    <property type="molecule type" value="Genomic_DNA"/>
</dbReference>
<sequence length="352" mass="40698">LSRITSEIWWSRYLTIQITLPYLEKSEDIGRKEEKGQSADYDMMSTLRSICEAVNPHESRFTQSIKSATEILPILLQWCPNLELVIAAEPMLHEQCAEFKYFQPPKTHGLIKTPKVERMMLNLAPSSRICINFFSKMISACKGLIWLGTRGDSESLQILWRRILASSATGEWTKVESIWFQWDVFQKLDMNLLRKSFPNLNRFDIDINLKTNDGTTRAEGIPKMNTILHISTLQLTFSETKKISIESLRKSICTMCSTFPNLTLFVIVANVLPNKVRLVSRDTDRYSGKAGGTDEELNKETLDEDEHFALVVFKLVQPYEHILFRFLNFQFQMKPEIKTLMTTHDIKNVAFQ</sequence>